<protein>
    <submittedName>
        <fullName evidence="1">Uncharacterized protein</fullName>
    </submittedName>
</protein>
<accession>A0A4Y2MEH9</accession>
<organism evidence="1 2">
    <name type="scientific">Araneus ventricosus</name>
    <name type="common">Orbweaver spider</name>
    <name type="synonym">Epeira ventricosa</name>
    <dbReference type="NCBI Taxonomy" id="182803"/>
    <lineage>
        <taxon>Eukaryota</taxon>
        <taxon>Metazoa</taxon>
        <taxon>Ecdysozoa</taxon>
        <taxon>Arthropoda</taxon>
        <taxon>Chelicerata</taxon>
        <taxon>Arachnida</taxon>
        <taxon>Araneae</taxon>
        <taxon>Araneomorphae</taxon>
        <taxon>Entelegynae</taxon>
        <taxon>Araneoidea</taxon>
        <taxon>Araneidae</taxon>
        <taxon>Araneus</taxon>
    </lineage>
</organism>
<dbReference type="OrthoDB" id="6485764at2759"/>
<dbReference type="AlphaFoldDB" id="A0A4Y2MEH9"/>
<evidence type="ECO:0000313" key="1">
    <source>
        <dbReference type="EMBL" id="GBN25023.1"/>
    </source>
</evidence>
<gene>
    <name evidence="1" type="ORF">AVEN_183066_1</name>
</gene>
<comment type="caution">
    <text evidence="1">The sequence shown here is derived from an EMBL/GenBank/DDBJ whole genome shotgun (WGS) entry which is preliminary data.</text>
</comment>
<dbReference type="Proteomes" id="UP000499080">
    <property type="component" value="Unassembled WGS sequence"/>
</dbReference>
<sequence>MAGDEYHISVRQISETESKLQLCHELKLASHKKGSITVDIFDNSEKNDEKEKPIDLIFCDMMVEESDLEKIADTLPIVTYLVGYCSHAALKKSKCLYCRQKLLTD</sequence>
<keyword evidence="2" id="KW-1185">Reference proteome</keyword>
<reference evidence="1 2" key="1">
    <citation type="journal article" date="2019" name="Sci. Rep.">
        <title>Orb-weaving spider Araneus ventricosus genome elucidates the spidroin gene catalogue.</title>
        <authorList>
            <person name="Kono N."/>
            <person name="Nakamura H."/>
            <person name="Ohtoshi R."/>
            <person name="Moran D.A.P."/>
            <person name="Shinohara A."/>
            <person name="Yoshida Y."/>
            <person name="Fujiwara M."/>
            <person name="Mori M."/>
            <person name="Tomita M."/>
            <person name="Arakawa K."/>
        </authorList>
    </citation>
    <scope>NUCLEOTIDE SEQUENCE [LARGE SCALE GENOMIC DNA]</scope>
</reference>
<proteinExistence type="predicted"/>
<dbReference type="EMBL" id="BGPR01007194">
    <property type="protein sequence ID" value="GBN25023.1"/>
    <property type="molecule type" value="Genomic_DNA"/>
</dbReference>
<evidence type="ECO:0000313" key="2">
    <source>
        <dbReference type="Proteomes" id="UP000499080"/>
    </source>
</evidence>
<name>A0A4Y2MEH9_ARAVE</name>